<protein>
    <submittedName>
        <fullName evidence="1">PREDICTED: uncharacterized protein LOC107331191</fullName>
    </submittedName>
</protein>
<dbReference type="SUPFAM" id="SSF53098">
    <property type="entry name" value="Ribonuclease H-like"/>
    <property type="match status" value="1"/>
</dbReference>
<dbReference type="Gene3D" id="3.30.420.10">
    <property type="entry name" value="Ribonuclease H-like superfamily/Ribonuclease H"/>
    <property type="match status" value="1"/>
</dbReference>
<dbReference type="InterPro" id="IPR001584">
    <property type="entry name" value="Integrase_cat-core"/>
</dbReference>
<sequence length="367" mass="42045">MFDISLSTVRRRMREQGLSSTQPFASLSDEELDSIVSEIKLSHPQCGYRMMIGHLRSRGLKIQQDRVRTSLRRVDPEGTTVRWMAAIYRRKYSVKGPNSLWHIDGYHKLIRWKMVIHGGIDGFSRVPVYLSCSNNNRADTVFELFEEAVNCWGLPSRIRSDKGGENVEVSMFMLTHPHRGPGRGSMITGKSVHNQRIERLWRDIFYQVVCLFYNLFYHLESCDVLDPDNNAHIFALHYVFIPRINKCLAQFVQSWNAHVLSGTGGKTPMQMWIEGQLQMGSSQKGSVFEELTENEAEVFGIDWDGPLPTNLCNGADYEGNTIEVPSVDLPLTQEQFHQLQSQISPHEPGSNYGIEIYMRVLQFLSQV</sequence>
<evidence type="ECO:0000313" key="2">
    <source>
        <dbReference type="Proteomes" id="UP001152795"/>
    </source>
</evidence>
<dbReference type="InterPro" id="IPR012337">
    <property type="entry name" value="RNaseH-like_sf"/>
</dbReference>
<reference evidence="1" key="1">
    <citation type="submission" date="2020-04" db="EMBL/GenBank/DDBJ databases">
        <authorList>
            <person name="Alioto T."/>
            <person name="Alioto T."/>
            <person name="Gomez Garrido J."/>
        </authorList>
    </citation>
    <scope>NUCLEOTIDE SEQUENCE</scope>
    <source>
        <strain evidence="1">A484AB</strain>
    </source>
</reference>
<comment type="caution">
    <text evidence="1">The sequence shown here is derived from an EMBL/GenBank/DDBJ whole genome shotgun (WGS) entry which is preliminary data.</text>
</comment>
<dbReference type="EMBL" id="CACRXK020005091">
    <property type="protein sequence ID" value="CAB4005081.1"/>
    <property type="molecule type" value="Genomic_DNA"/>
</dbReference>
<dbReference type="InterPro" id="IPR036397">
    <property type="entry name" value="RNaseH_sf"/>
</dbReference>
<dbReference type="AlphaFoldDB" id="A0A6S7IFX7"/>
<organism evidence="1 2">
    <name type="scientific">Paramuricea clavata</name>
    <name type="common">Red gorgonian</name>
    <name type="synonym">Violescent sea-whip</name>
    <dbReference type="NCBI Taxonomy" id="317549"/>
    <lineage>
        <taxon>Eukaryota</taxon>
        <taxon>Metazoa</taxon>
        <taxon>Cnidaria</taxon>
        <taxon>Anthozoa</taxon>
        <taxon>Octocorallia</taxon>
        <taxon>Malacalcyonacea</taxon>
        <taxon>Plexauridae</taxon>
        <taxon>Paramuricea</taxon>
    </lineage>
</organism>
<dbReference type="Proteomes" id="UP001152795">
    <property type="component" value="Unassembled WGS sequence"/>
</dbReference>
<dbReference type="OrthoDB" id="5956617at2759"/>
<dbReference type="InterPro" id="IPR058913">
    <property type="entry name" value="Integrase_dom_put"/>
</dbReference>
<proteinExistence type="predicted"/>
<evidence type="ECO:0000313" key="1">
    <source>
        <dbReference type="EMBL" id="CAB4005081.1"/>
    </source>
</evidence>
<dbReference type="GO" id="GO:0003676">
    <property type="term" value="F:nucleic acid binding"/>
    <property type="evidence" value="ECO:0007669"/>
    <property type="project" value="InterPro"/>
</dbReference>
<dbReference type="PANTHER" id="PTHR46791:SF5">
    <property type="entry name" value="CLR5 DOMAIN-CONTAINING PROTEIN-RELATED"/>
    <property type="match status" value="1"/>
</dbReference>
<gene>
    <name evidence="1" type="ORF">PACLA_8A071498</name>
</gene>
<keyword evidence="2" id="KW-1185">Reference proteome</keyword>
<name>A0A6S7IFX7_PARCT</name>
<accession>A0A6S7IFX7</accession>
<dbReference type="GO" id="GO:0015074">
    <property type="term" value="P:DNA integration"/>
    <property type="evidence" value="ECO:0007669"/>
    <property type="project" value="InterPro"/>
</dbReference>
<dbReference type="Pfam" id="PF24764">
    <property type="entry name" value="rva_4"/>
    <property type="match status" value="1"/>
</dbReference>
<dbReference type="PANTHER" id="PTHR46791">
    <property type="entry name" value="EXPRESSED PROTEIN"/>
    <property type="match status" value="1"/>
</dbReference>
<dbReference type="PROSITE" id="PS50994">
    <property type="entry name" value="INTEGRASE"/>
    <property type="match status" value="1"/>
</dbReference>